<accession>A0A132B6X8</accession>
<keyword evidence="2" id="KW-1185">Reference proteome</keyword>
<dbReference type="EMBL" id="KQ947439">
    <property type="protein sequence ID" value="KUJ07634.1"/>
    <property type="molecule type" value="Genomic_DNA"/>
</dbReference>
<evidence type="ECO:0000313" key="2">
    <source>
        <dbReference type="Proteomes" id="UP000070700"/>
    </source>
</evidence>
<organism evidence="1 2">
    <name type="scientific">Mollisia scopiformis</name>
    <name type="common">Conifer needle endophyte fungus</name>
    <name type="synonym">Phialocephala scopiformis</name>
    <dbReference type="NCBI Taxonomy" id="149040"/>
    <lineage>
        <taxon>Eukaryota</taxon>
        <taxon>Fungi</taxon>
        <taxon>Dikarya</taxon>
        <taxon>Ascomycota</taxon>
        <taxon>Pezizomycotina</taxon>
        <taxon>Leotiomycetes</taxon>
        <taxon>Helotiales</taxon>
        <taxon>Mollisiaceae</taxon>
        <taxon>Mollisia</taxon>
    </lineage>
</organism>
<dbReference type="AlphaFoldDB" id="A0A132B6X8"/>
<proteinExistence type="predicted"/>
<protein>
    <submittedName>
        <fullName evidence="1">Uncharacterized protein</fullName>
    </submittedName>
</protein>
<reference evidence="1 2" key="1">
    <citation type="submission" date="2015-10" db="EMBL/GenBank/DDBJ databases">
        <title>Full genome of DAOMC 229536 Phialocephala scopiformis, a fungal endophyte of spruce producing the potent anti-insectan compound rugulosin.</title>
        <authorList>
            <consortium name="DOE Joint Genome Institute"/>
            <person name="Walker A.K."/>
            <person name="Frasz S.L."/>
            <person name="Seifert K.A."/>
            <person name="Miller J.D."/>
            <person name="Mondo S.J."/>
            <person name="Labutti K."/>
            <person name="Lipzen A."/>
            <person name="Dockter R."/>
            <person name="Kennedy M."/>
            <person name="Grigoriev I.V."/>
            <person name="Spatafora J.W."/>
        </authorList>
    </citation>
    <scope>NUCLEOTIDE SEQUENCE [LARGE SCALE GENOMIC DNA]</scope>
    <source>
        <strain evidence="1 2">CBS 120377</strain>
    </source>
</reference>
<dbReference type="OrthoDB" id="10037289at2759"/>
<dbReference type="RefSeq" id="XP_018061989.1">
    <property type="nucleotide sequence ID" value="XM_018220886.1"/>
</dbReference>
<dbReference type="KEGG" id="psco:LY89DRAFT_742862"/>
<dbReference type="Proteomes" id="UP000070700">
    <property type="component" value="Unassembled WGS sequence"/>
</dbReference>
<dbReference type="InParanoid" id="A0A132B6X8"/>
<sequence>MEKLKEVVVQHTLLTEEEVKAIVPNIELDDDGKEIPKPKSAAELRKEAAQLKKKAEEDAFVAPRVVTEKGLPVTQAGMKRSFEIREEVDKRDPDMHEMYIYNDFAGYGVIEVMENVLLEFNEIIFKKEISPIEKWTIMEGLTTYLHIGDHMTWMMNDNSEAIEDVLNMMGIMFITALEMLHESKLIGGTSPLPDNVGIMTLLFLDFMSNTCSDFDLDWLHEIVRAADKYGVVLAIPEPKRIGVSQDQLDECGDECEERRMTAGLTWKTKKQHPGGDRYDITKMSKAEQARYKFSNVGDSGSGSEGDDDDE</sequence>
<gene>
    <name evidence="1" type="ORF">LY89DRAFT_742862</name>
</gene>
<name>A0A132B6X8_MOLSC</name>
<dbReference type="GeneID" id="28830612"/>
<evidence type="ECO:0000313" key="1">
    <source>
        <dbReference type="EMBL" id="KUJ07634.1"/>
    </source>
</evidence>